<name>A0ABY4V8P6_STRFL</name>
<dbReference type="SMART" id="SM00826">
    <property type="entry name" value="PKS_DH"/>
    <property type="match status" value="1"/>
</dbReference>
<evidence type="ECO:0000313" key="13">
    <source>
        <dbReference type="EMBL" id="USC51029.1"/>
    </source>
</evidence>
<evidence type="ECO:0000256" key="1">
    <source>
        <dbReference type="ARBA" id="ARBA00001957"/>
    </source>
</evidence>
<dbReference type="SUPFAM" id="SSF53901">
    <property type="entry name" value="Thiolase-like"/>
    <property type="match status" value="1"/>
</dbReference>
<dbReference type="SMART" id="SM00825">
    <property type="entry name" value="PKS_KS"/>
    <property type="match status" value="1"/>
</dbReference>
<feature type="active site" description="Proton donor; for dehydratase activity" evidence="9">
    <location>
        <position position="1140"/>
    </location>
</feature>
<dbReference type="SUPFAM" id="SSF52151">
    <property type="entry name" value="FabD/lysophospholipase-like"/>
    <property type="match status" value="1"/>
</dbReference>
<organism evidence="13 14">
    <name type="scientific">Streptomyces filamentosus</name>
    <name type="common">Streptomyces roseosporus</name>
    <dbReference type="NCBI Taxonomy" id="67294"/>
    <lineage>
        <taxon>Bacteria</taxon>
        <taxon>Bacillati</taxon>
        <taxon>Actinomycetota</taxon>
        <taxon>Actinomycetes</taxon>
        <taxon>Kitasatosporales</taxon>
        <taxon>Streptomycetaceae</taxon>
        <taxon>Streptomyces</taxon>
    </lineage>
</organism>
<dbReference type="InterPro" id="IPR020841">
    <property type="entry name" value="PKS_Beta-ketoAc_synthase_dom"/>
</dbReference>
<dbReference type="InterPro" id="IPR055123">
    <property type="entry name" value="SpnB-like_Rossmann"/>
</dbReference>
<dbReference type="PROSITE" id="PS00606">
    <property type="entry name" value="KS3_1"/>
    <property type="match status" value="1"/>
</dbReference>
<dbReference type="SMART" id="SM00827">
    <property type="entry name" value="PKS_AT"/>
    <property type="match status" value="1"/>
</dbReference>
<comment type="cofactor">
    <cofactor evidence="1">
        <name>pantetheine 4'-phosphate</name>
        <dbReference type="ChEBI" id="CHEBI:47942"/>
    </cofactor>
</comment>
<dbReference type="InterPro" id="IPR009081">
    <property type="entry name" value="PP-bd_ACP"/>
</dbReference>
<keyword evidence="14" id="KW-1185">Reference proteome</keyword>
<keyword evidence="7" id="KW-0511">Multifunctional enzyme</keyword>
<keyword evidence="6" id="KW-0045">Antibiotic biosynthesis</keyword>
<dbReference type="SUPFAM" id="SSF51735">
    <property type="entry name" value="NAD(P)-binding Rossmann-fold domains"/>
    <property type="match status" value="2"/>
</dbReference>
<dbReference type="InterPro" id="IPR015083">
    <property type="entry name" value="NorB/c/GfsB-D-like_docking"/>
</dbReference>
<dbReference type="EMBL" id="CP098609">
    <property type="protein sequence ID" value="USC51029.1"/>
    <property type="molecule type" value="Genomic_DNA"/>
</dbReference>
<evidence type="ECO:0000259" key="10">
    <source>
        <dbReference type="PROSITE" id="PS50075"/>
    </source>
</evidence>
<reference evidence="13" key="1">
    <citation type="submission" date="2021-08" db="EMBL/GenBank/DDBJ databases">
        <title>DNA methylation of m4C regulates biosynthesis of daptomycin in Streptomyces roseosporus L30.</title>
        <authorList>
            <person name="Fang J.-L."/>
        </authorList>
    </citation>
    <scope>NUCLEOTIDE SEQUENCE</scope>
    <source>
        <strain evidence="13">L30</strain>
    </source>
</reference>
<dbReference type="PROSITE" id="PS00012">
    <property type="entry name" value="PHOSPHOPANTETHEINE"/>
    <property type="match status" value="1"/>
</dbReference>
<dbReference type="Gene3D" id="3.10.129.110">
    <property type="entry name" value="Polyketide synthase dehydratase"/>
    <property type="match status" value="1"/>
</dbReference>
<dbReference type="InterPro" id="IPR049900">
    <property type="entry name" value="PKS_mFAS_DH"/>
</dbReference>
<dbReference type="Pfam" id="PF00109">
    <property type="entry name" value="ketoacyl-synt"/>
    <property type="match status" value="1"/>
</dbReference>
<dbReference type="Gene3D" id="3.30.70.3290">
    <property type="match status" value="1"/>
</dbReference>
<dbReference type="InterPro" id="IPR016039">
    <property type="entry name" value="Thiolase-like"/>
</dbReference>
<dbReference type="InterPro" id="IPR014043">
    <property type="entry name" value="Acyl_transferase_dom"/>
</dbReference>
<dbReference type="PROSITE" id="PS52004">
    <property type="entry name" value="KS3_2"/>
    <property type="match status" value="1"/>
</dbReference>
<evidence type="ECO:0000313" key="14">
    <source>
        <dbReference type="Proteomes" id="UP001056079"/>
    </source>
</evidence>
<dbReference type="SMART" id="SM01294">
    <property type="entry name" value="PKS_PP_betabranch"/>
    <property type="match status" value="1"/>
</dbReference>
<dbReference type="Pfam" id="PF00698">
    <property type="entry name" value="Acyl_transf_1"/>
    <property type="match status" value="1"/>
</dbReference>
<keyword evidence="4" id="KW-0597">Phosphoprotein</keyword>
<dbReference type="InterPro" id="IPR020806">
    <property type="entry name" value="PKS_PP-bd"/>
</dbReference>
<feature type="domain" description="Ketosynthase family 3 (KS3)" evidence="11">
    <location>
        <begin position="33"/>
        <end position="458"/>
    </location>
</feature>
<dbReference type="CDD" id="cd00833">
    <property type="entry name" value="PKS"/>
    <property type="match status" value="1"/>
</dbReference>
<evidence type="ECO:0000256" key="3">
    <source>
        <dbReference type="ARBA" id="ARBA00022450"/>
    </source>
</evidence>
<dbReference type="InterPro" id="IPR042104">
    <property type="entry name" value="PKS_dehydratase_sf"/>
</dbReference>
<sequence>MDNNEKLVKYLKRMTADLHQARQTIAELEGAGSEPIAIVGMACRFPGGVSSPDELWDLVVAGGDGVSGFPVNRGWDLENLYHPDPDHAGTSYTRQGGFLHDADEFDAGFFGISPREALAMDPQQRLMLETSWEALERAGLDPATLRGKPVGVFTGTGGGDYRAESGKIPAGVEAYLMTGVLGGVLSGRVSYVLGLEGPAVTVDTACSSSLVTLHLAAQSLRLGECSMALAGGVTVLAPDAFVGFSRQRGLAADGRCKSFAASADGTGFAEGAGVLVLERLSDAVRNGHEVLAVVRGSAVNQDGASNGLTAPNGPSQQRVIRRALANAGLSVTDVDAVEAHGTGTVLGDPIEAQALLATYGQGRDVGRPLWLGSLKSNIGHTQAAAGVAGVIKMVQAMRHGVLPKTLHVDEPTSQVDWSAGAVELLTEARQWPEAGRPRRAAVSGFGASGTNAHVILEQAPEQVPAEGEQGALEESSVVPLVVSGRGQGGLAGQAGRLAGFLAGCAEGELVDVARSLVLSRGSLADRAVVVAGGRDEAVAGLEALARGELVAGVISAGRSVVEDGRLGVLFSGQGSQRVGMGRELYGCFGVFREVFDEVCGVLDARLAGFVEYGVADVVFGVVGGEGLLDRTVYAQAGLFAVEVALFRLVESWGVRVDVVGGHSVGEVVAAYVAGVLSLEDAGALVAARGRLMEGLVEGGAMVAVGAGEEEVVGVLREGVWVAAVNGPSSVVISGVEGEVLAVAEVLAGRGVRTRRLSVSHAFHSGLMEPMLEEFRLVVSGLVLREPRLAMVSNVSGGLVGEGVVVLPEYWVEHVRSAVRFADGVGALREAGVSTVVELGPDGVLSGMGGECVEEPGVFVPVLRGGGGEVRSVVEAVARLHVRGVGVDWGVLVGRGSGFPVDVPTYAFQRQRFWLGSGGGAGDPVGLGLGGVGHPMLGAVVEVPASGGVVFVSRWSVGLFGWLADHVVAGAVLVPGAAFVDVVVRAGDEVGCGVLSELVIEAPLVLPERGGVQVRVCVGEVDGVGQRSVEVHSRVEDAGPGVEWTRHVSGRLAPEVAHADFELAQWPPAGAALVGNAEEGAAESAAERAYRELEETGYGYGPAFRGLSRVWTRGEEVFAEVVLPDEAGGPDGFGVHPALIDACFHAGVFRTDTAGQEQKLVLPFAWNDVRVFAVGATALRVHLSFQGPDVVSLRVADTAGVPIASVGAVIARPVATEQLRAGVGSDWSRDVLFGLEWTEVALSQPVSTPAIPVVRSAADVTALAVSGSTEGAAMADLTARAGGAGAQELTAWTLSLVQAWLTESALGESRLVVVTPSPADPAVAAVWGLVRTAQAEHPDRFVLVATDDRDTARQALPGILASGEPQLALREKAVMVPRLVRAVSAGGADAGRELDREGTVLITGGTGALGALVARHVIETHGVRNVLLVSRRGERAPGAVQLRDELTALGANVRVAACDVADREAMAALLASVPADAPLTGVVHTAGVIDDGVITALTPERLDTVFRPKVDAALVLDELTRDLDLSAFVLYSSAAGTFGSPGQGNYAAANAFLDALAQRRRAAGLPATSVAWGGWAESSGMTAHLAASDLQRMSRGGGVELTSEEGLEVFDRAWRDPAPVLVAAKLDFVTLQAQAAAGSVHSLLRGLITTRRQTTQPQRPAGPRLAEQLAATSPARQEEFLLDVVRREVAATLGHASGGQVDADQGFSDIGFDSLLAVELRNKLTELTTLRLPATLVFDYPTPRSLARFLLEELRPESNGTHDVAGREDEFRRMLATTPMARFEELGLMHTLMALLDEQGSEAAGTAAVAEQQQDSTSLIREMGVDDLIARAMKETRNQ</sequence>
<keyword evidence="3" id="KW-0596">Phosphopantetheine</keyword>
<dbReference type="Pfam" id="PF02801">
    <property type="entry name" value="Ketoacyl-synt_C"/>
    <property type="match status" value="1"/>
</dbReference>
<dbReference type="Gene3D" id="3.40.50.720">
    <property type="entry name" value="NAD(P)-binding Rossmann-like Domain"/>
    <property type="match status" value="1"/>
</dbReference>
<accession>A0ABY4V8P6</accession>
<dbReference type="InterPro" id="IPR014030">
    <property type="entry name" value="Ketoacyl_synth_N"/>
</dbReference>
<dbReference type="InterPro" id="IPR036291">
    <property type="entry name" value="NAD(P)-bd_dom_sf"/>
</dbReference>
<dbReference type="Gene3D" id="3.40.47.10">
    <property type="match status" value="1"/>
</dbReference>
<proteinExistence type="predicted"/>
<evidence type="ECO:0000256" key="6">
    <source>
        <dbReference type="ARBA" id="ARBA00023194"/>
    </source>
</evidence>
<dbReference type="InterPro" id="IPR013968">
    <property type="entry name" value="PKS_KR"/>
</dbReference>
<keyword evidence="8" id="KW-0012">Acyltransferase</keyword>
<evidence type="ECO:0000259" key="11">
    <source>
        <dbReference type="PROSITE" id="PS52004"/>
    </source>
</evidence>
<dbReference type="Pfam" id="PF22953">
    <property type="entry name" value="SpnB_Rossmann"/>
    <property type="match status" value="1"/>
</dbReference>
<evidence type="ECO:0000256" key="4">
    <source>
        <dbReference type="ARBA" id="ARBA00022553"/>
    </source>
</evidence>
<dbReference type="InterPro" id="IPR049551">
    <property type="entry name" value="PKS_DH_C"/>
</dbReference>
<dbReference type="Gene3D" id="3.40.366.10">
    <property type="entry name" value="Malonyl-Coenzyme A Acyl Carrier Protein, domain 2"/>
    <property type="match status" value="1"/>
</dbReference>
<evidence type="ECO:0000256" key="8">
    <source>
        <dbReference type="ARBA" id="ARBA00023315"/>
    </source>
</evidence>
<dbReference type="InterPro" id="IPR016035">
    <property type="entry name" value="Acyl_Trfase/lysoPLipase"/>
</dbReference>
<dbReference type="InterPro" id="IPR020807">
    <property type="entry name" value="PKS_DH"/>
</dbReference>
<dbReference type="SMART" id="SM00822">
    <property type="entry name" value="PKS_KR"/>
    <property type="match status" value="1"/>
</dbReference>
<dbReference type="InterPro" id="IPR049552">
    <property type="entry name" value="PKS_DH_N"/>
</dbReference>
<dbReference type="Pfam" id="PF14765">
    <property type="entry name" value="PS-DH"/>
    <property type="match status" value="1"/>
</dbReference>
<dbReference type="SUPFAM" id="SSF47336">
    <property type="entry name" value="ACP-like"/>
    <property type="match status" value="1"/>
</dbReference>
<dbReference type="InterPro" id="IPR032821">
    <property type="entry name" value="PKS_assoc"/>
</dbReference>
<evidence type="ECO:0000256" key="7">
    <source>
        <dbReference type="ARBA" id="ARBA00023268"/>
    </source>
</evidence>
<feature type="region of interest" description="C-terminal hotdog fold" evidence="9">
    <location>
        <begin position="1080"/>
        <end position="1219"/>
    </location>
</feature>
<dbReference type="InterPro" id="IPR036736">
    <property type="entry name" value="ACP-like_sf"/>
</dbReference>
<feature type="region of interest" description="N-terminal hotdog fold" evidence="9">
    <location>
        <begin position="933"/>
        <end position="1058"/>
    </location>
</feature>
<dbReference type="Pfam" id="PF00550">
    <property type="entry name" value="PP-binding"/>
    <property type="match status" value="1"/>
</dbReference>
<dbReference type="PROSITE" id="PS52019">
    <property type="entry name" value="PKS_MFAS_DH"/>
    <property type="match status" value="1"/>
</dbReference>
<dbReference type="InterPro" id="IPR016036">
    <property type="entry name" value="Malonyl_transacylase_ACP-bd"/>
</dbReference>
<gene>
    <name evidence="13" type="ORF">K7395_32005</name>
</gene>
<dbReference type="Gene3D" id="1.10.1200.10">
    <property type="entry name" value="ACP-like"/>
    <property type="match status" value="1"/>
</dbReference>
<feature type="domain" description="PKS/mFAS DH" evidence="12">
    <location>
        <begin position="933"/>
        <end position="1219"/>
    </location>
</feature>
<dbReference type="InterPro" id="IPR014031">
    <property type="entry name" value="Ketoacyl_synth_C"/>
</dbReference>
<evidence type="ECO:0000256" key="5">
    <source>
        <dbReference type="ARBA" id="ARBA00022679"/>
    </source>
</evidence>
<dbReference type="SMART" id="SM00823">
    <property type="entry name" value="PKS_PP"/>
    <property type="match status" value="1"/>
</dbReference>
<dbReference type="Pfam" id="PF08990">
    <property type="entry name" value="Docking"/>
    <property type="match status" value="1"/>
</dbReference>
<evidence type="ECO:0000256" key="2">
    <source>
        <dbReference type="ARBA" id="ARBA00004792"/>
    </source>
</evidence>
<dbReference type="Pfam" id="PF16197">
    <property type="entry name" value="KAsynt_C_assoc"/>
    <property type="match status" value="1"/>
</dbReference>
<dbReference type="InterPro" id="IPR001227">
    <property type="entry name" value="Ac_transferase_dom_sf"/>
</dbReference>
<feature type="active site" description="Proton acceptor; for dehydratase activity" evidence="9">
    <location>
        <position position="965"/>
    </location>
</feature>
<dbReference type="InterPro" id="IPR057326">
    <property type="entry name" value="KR_dom"/>
</dbReference>
<dbReference type="Proteomes" id="UP001056079">
    <property type="component" value="Chromosome"/>
</dbReference>
<dbReference type="InterPro" id="IPR050091">
    <property type="entry name" value="PKS_NRPS_Biosynth_Enz"/>
</dbReference>
<dbReference type="Pfam" id="PF08659">
    <property type="entry name" value="KR"/>
    <property type="match status" value="1"/>
</dbReference>
<protein>
    <submittedName>
        <fullName evidence="13">Type I polyketide synthase</fullName>
    </submittedName>
</protein>
<feature type="domain" description="Carrier" evidence="10">
    <location>
        <begin position="1678"/>
        <end position="1753"/>
    </location>
</feature>
<keyword evidence="5" id="KW-0808">Transferase</keyword>
<dbReference type="Pfam" id="PF21089">
    <property type="entry name" value="PKS_DH_N"/>
    <property type="match status" value="1"/>
</dbReference>
<dbReference type="InterPro" id="IPR006162">
    <property type="entry name" value="Ppantetheine_attach_site"/>
</dbReference>
<dbReference type="PANTHER" id="PTHR43775:SF51">
    <property type="entry name" value="INACTIVE PHENOLPHTHIOCEROL SYNTHESIS POLYKETIDE SYNTHASE TYPE I PKS1-RELATED"/>
    <property type="match status" value="1"/>
</dbReference>
<dbReference type="SUPFAM" id="SSF55048">
    <property type="entry name" value="Probable ACP-binding domain of malonyl-CoA ACP transacylase"/>
    <property type="match status" value="1"/>
</dbReference>
<dbReference type="PANTHER" id="PTHR43775">
    <property type="entry name" value="FATTY ACID SYNTHASE"/>
    <property type="match status" value="1"/>
</dbReference>
<comment type="pathway">
    <text evidence="2">Antibiotic biosynthesis.</text>
</comment>
<dbReference type="PROSITE" id="PS50075">
    <property type="entry name" value="CARRIER"/>
    <property type="match status" value="1"/>
</dbReference>
<evidence type="ECO:0000259" key="12">
    <source>
        <dbReference type="PROSITE" id="PS52019"/>
    </source>
</evidence>
<evidence type="ECO:0000256" key="9">
    <source>
        <dbReference type="PROSITE-ProRule" id="PRU01363"/>
    </source>
</evidence>
<dbReference type="InterPro" id="IPR018201">
    <property type="entry name" value="Ketoacyl_synth_AS"/>
</dbReference>
<dbReference type="CDD" id="cd08956">
    <property type="entry name" value="KR_3_FAS_SDR_x"/>
    <property type="match status" value="1"/>
</dbReference>